<evidence type="ECO:0000256" key="4">
    <source>
        <dbReference type="ARBA" id="ARBA00022989"/>
    </source>
</evidence>
<gene>
    <name evidence="9" type="ORF">JHU38_08330</name>
</gene>
<proteinExistence type="predicted"/>
<evidence type="ECO:0000256" key="3">
    <source>
        <dbReference type="ARBA" id="ARBA00022692"/>
    </source>
</evidence>
<dbReference type="RefSeq" id="WP_107581869.1">
    <property type="nucleotide sequence ID" value="NZ_JAERMS010000026.1"/>
</dbReference>
<evidence type="ECO:0000256" key="5">
    <source>
        <dbReference type="ARBA" id="ARBA00023136"/>
    </source>
</evidence>
<evidence type="ECO:0000313" key="9">
    <source>
        <dbReference type="EMBL" id="MBO1363773.1"/>
    </source>
</evidence>
<dbReference type="Pfam" id="PF00884">
    <property type="entry name" value="Sulfatase"/>
    <property type="match status" value="1"/>
</dbReference>
<reference evidence="9 10" key="1">
    <citation type="submission" date="2021-01" db="EMBL/GenBank/DDBJ databases">
        <title>Prevotella A2931 sp. nov.</title>
        <authorList>
            <person name="Buhl M."/>
            <person name="Oberhettinger P."/>
        </authorList>
    </citation>
    <scope>NUCLEOTIDE SEQUENCE [LARGE SCALE GENOMIC DNA]</scope>
    <source>
        <strain evidence="9 10">A2931</strain>
    </source>
</reference>
<dbReference type="Pfam" id="PF11893">
    <property type="entry name" value="DUF3413"/>
    <property type="match status" value="1"/>
</dbReference>
<accession>A0ABS3M6H9</accession>
<evidence type="ECO:0000313" key="10">
    <source>
        <dbReference type="Proteomes" id="UP000664265"/>
    </source>
</evidence>
<comment type="caution">
    <text evidence="9">The sequence shown here is derived from an EMBL/GenBank/DDBJ whole genome shotgun (WGS) entry which is preliminary data.</text>
</comment>
<evidence type="ECO:0000259" key="8">
    <source>
        <dbReference type="Pfam" id="PF11893"/>
    </source>
</evidence>
<dbReference type="SUPFAM" id="SSF53649">
    <property type="entry name" value="Alkaline phosphatase-like"/>
    <property type="match status" value="1"/>
</dbReference>
<dbReference type="PANTHER" id="PTHR47371">
    <property type="entry name" value="LIPOTEICHOIC ACID SYNTHASE"/>
    <property type="match status" value="1"/>
</dbReference>
<sequence length="616" mass="70356">MIKRLNKAGIRQGFLYYLLATLALALIFFCYIFQGASTEMMTPIGWIYFVASCITHAAILLLIPFLLIQLPLAVLGCRQRWANGALGFVYGLLFVLAVANSYVYAIYHFHINGLVLEMLTGPGASEIFVFSFWIYAKAIVLSLLLMALSGVLAWLSRKLAKRCRQRHFWRNSLLPLLAVGLFSQAGHIYGSATVNASIVESTDVIPYYFPLRANKLLVKMGMIDRRKMNRLHFKSAGSSVVYPLRPLKIRKPEKPLNVVILCIDSWNPRTLTADCTPNICNFAREAEQYPHHLSSSNGTRGGIFGMFTGLSAYYWKSFEYANIQPLLIEQLLKAGYKVQAYPSATFDYPPFAKMIFGHVKGLNTNTPGATPYERDIRITHNFMTDLDRYDGSRPFFSFVFYDSAHAIEVPKSKQHRFRPCWEYCDYMKLSNDIDPTPFFNLYRNCVAEVDSLIGLTLDKLKQKDLLRNTVVIITGDHGQEFNENHNNYWGHSSNYSEWQIHTPLIYYYPGCKPGKRGYRTTHYDLSPTLLRQVLGVTNPPSDLSMGHDLSDPSPRDWHLAGNDLYYAFTLTDGTIVEKRGSGSLKVLDKRMRPLPDYRLNARELQEAIRNMNRFFK</sequence>
<keyword evidence="4 6" id="KW-1133">Transmembrane helix</keyword>
<keyword evidence="3 6" id="KW-0812">Transmembrane</keyword>
<keyword evidence="10" id="KW-1185">Reference proteome</keyword>
<evidence type="ECO:0000256" key="1">
    <source>
        <dbReference type="ARBA" id="ARBA00004651"/>
    </source>
</evidence>
<dbReference type="InterPro" id="IPR017850">
    <property type="entry name" value="Alkaline_phosphatase_core_sf"/>
</dbReference>
<dbReference type="InterPro" id="IPR012159">
    <property type="entry name" value="YejM-like"/>
</dbReference>
<organism evidence="9 10">
    <name type="scientific">Prevotella illustrans</name>
    <dbReference type="NCBI Taxonomy" id="2800387"/>
    <lineage>
        <taxon>Bacteria</taxon>
        <taxon>Pseudomonadati</taxon>
        <taxon>Bacteroidota</taxon>
        <taxon>Bacteroidia</taxon>
        <taxon>Bacteroidales</taxon>
        <taxon>Prevotellaceae</taxon>
        <taxon>Prevotella</taxon>
    </lineage>
</organism>
<keyword evidence="5 6" id="KW-0472">Membrane</keyword>
<protein>
    <submittedName>
        <fullName evidence="9">DUF3413 domain-containing protein</fullName>
    </submittedName>
</protein>
<feature type="transmembrane region" description="Helical" evidence="6">
    <location>
        <begin position="87"/>
        <end position="107"/>
    </location>
</feature>
<evidence type="ECO:0000259" key="7">
    <source>
        <dbReference type="Pfam" id="PF00884"/>
    </source>
</evidence>
<dbReference type="CDD" id="cd16148">
    <property type="entry name" value="sulfatase_like"/>
    <property type="match status" value="1"/>
</dbReference>
<dbReference type="Gene3D" id="3.40.720.10">
    <property type="entry name" value="Alkaline Phosphatase, subunit A"/>
    <property type="match status" value="1"/>
</dbReference>
<feature type="domain" description="Sulfatase N-terminal" evidence="7">
    <location>
        <begin position="257"/>
        <end position="533"/>
    </location>
</feature>
<dbReference type="InterPro" id="IPR050448">
    <property type="entry name" value="OpgB/LTA_synthase_biosynth"/>
</dbReference>
<keyword evidence="2" id="KW-1003">Cell membrane</keyword>
<dbReference type="EMBL" id="JAERMS010000026">
    <property type="protein sequence ID" value="MBO1363773.1"/>
    <property type="molecule type" value="Genomic_DNA"/>
</dbReference>
<feature type="transmembrane region" description="Helical" evidence="6">
    <location>
        <begin position="46"/>
        <end position="75"/>
    </location>
</feature>
<evidence type="ECO:0000256" key="6">
    <source>
        <dbReference type="SAM" id="Phobius"/>
    </source>
</evidence>
<dbReference type="InterPro" id="IPR000917">
    <property type="entry name" value="Sulfatase_N"/>
</dbReference>
<dbReference type="PIRSF" id="PIRSF004950">
    <property type="entry name" value="Mmb_sulf_HI0842"/>
    <property type="match status" value="1"/>
</dbReference>
<dbReference type="PANTHER" id="PTHR47371:SF3">
    <property type="entry name" value="PHOSPHOGLYCEROL TRANSFERASE I"/>
    <property type="match status" value="1"/>
</dbReference>
<evidence type="ECO:0000256" key="2">
    <source>
        <dbReference type="ARBA" id="ARBA00022475"/>
    </source>
</evidence>
<feature type="transmembrane region" description="Helical" evidence="6">
    <location>
        <begin position="127"/>
        <end position="156"/>
    </location>
</feature>
<dbReference type="Proteomes" id="UP000664265">
    <property type="component" value="Unassembled WGS sequence"/>
</dbReference>
<feature type="transmembrane region" description="Helical" evidence="6">
    <location>
        <begin position="168"/>
        <end position="189"/>
    </location>
</feature>
<name>A0ABS3M6H9_9BACT</name>
<feature type="transmembrane region" description="Helical" evidence="6">
    <location>
        <begin position="14"/>
        <end position="34"/>
    </location>
</feature>
<comment type="subcellular location">
    <subcellularLocation>
        <location evidence="1">Cell membrane</location>
        <topology evidence="1">Multi-pass membrane protein</topology>
    </subcellularLocation>
</comment>
<dbReference type="InterPro" id="IPR024588">
    <property type="entry name" value="YejM_N"/>
</dbReference>
<feature type="domain" description="Inner membrane protein YejM N-terminal" evidence="8">
    <location>
        <begin position="7"/>
        <end position="248"/>
    </location>
</feature>